<feature type="coiled-coil region" evidence="1">
    <location>
        <begin position="379"/>
        <end position="406"/>
    </location>
</feature>
<organism evidence="2 3">
    <name type="scientific">Calicophoron daubneyi</name>
    <name type="common">Rumen fluke</name>
    <name type="synonym">Paramphistomum daubneyi</name>
    <dbReference type="NCBI Taxonomy" id="300641"/>
    <lineage>
        <taxon>Eukaryota</taxon>
        <taxon>Metazoa</taxon>
        <taxon>Spiralia</taxon>
        <taxon>Lophotrochozoa</taxon>
        <taxon>Platyhelminthes</taxon>
        <taxon>Trematoda</taxon>
        <taxon>Digenea</taxon>
        <taxon>Plagiorchiida</taxon>
        <taxon>Pronocephalata</taxon>
        <taxon>Paramphistomoidea</taxon>
        <taxon>Paramphistomidae</taxon>
        <taxon>Calicophoron</taxon>
    </lineage>
</organism>
<feature type="coiled-coil region" evidence="1">
    <location>
        <begin position="186"/>
        <end position="213"/>
    </location>
</feature>
<proteinExistence type="predicted"/>
<dbReference type="AlphaFoldDB" id="A0AAV2T1F8"/>
<name>A0AAV2T1F8_CALDB</name>
<accession>A0AAV2T1F8</accession>
<dbReference type="EMBL" id="CAXLJL010000061">
    <property type="protein sequence ID" value="CAL5130320.1"/>
    <property type="molecule type" value="Genomic_DNA"/>
</dbReference>
<sequence length="406" mass="46025">MWLNTWTLKVTLSANMEKKIAFLEKLMSKKIISQLQEANTEQSNLTKTCADLADQLSRLVGRENECTFICDESVDRLCGFESRYAMAVSKYANELMSKFTPSPISFLTDRSLTDRSPDSLGNDSALFDCTESCELARLSDCKRLSILMETKLGADEAVCNSQLNYLKRRVGRVIKESSLERTTVDTAEGAKLLKELEQQCDELAAQLAFYDGMDVREARVSSILASQRDYLERLDKLLDDVSVAFAPKSEQEMDDFARDIAVEQFERTLARVLEKAPLPSDIKKLIGPDPVREQTVLHVLDRLKSRKERDELAIQNDSRKILSYVKRCQEYLKSLKEDFTIPQSDISHPSVPEHSDKVNPDRIRMTFAGLCAPDITERFAAAATELEQLAEEIQKLHREADIAFSL</sequence>
<gene>
    <name evidence="2" type="ORF">CDAUBV1_LOCUS1935</name>
</gene>
<protein>
    <submittedName>
        <fullName evidence="2">Uncharacterized protein</fullName>
    </submittedName>
</protein>
<evidence type="ECO:0000256" key="1">
    <source>
        <dbReference type="SAM" id="Coils"/>
    </source>
</evidence>
<reference evidence="2" key="1">
    <citation type="submission" date="2024-06" db="EMBL/GenBank/DDBJ databases">
        <authorList>
            <person name="Liu X."/>
            <person name="Lenzi L."/>
            <person name="Haldenby T S."/>
            <person name="Uol C."/>
        </authorList>
    </citation>
    <scope>NUCLEOTIDE SEQUENCE</scope>
</reference>
<evidence type="ECO:0000313" key="2">
    <source>
        <dbReference type="EMBL" id="CAL5130320.1"/>
    </source>
</evidence>
<keyword evidence="1" id="KW-0175">Coiled coil</keyword>
<dbReference type="Proteomes" id="UP001497525">
    <property type="component" value="Unassembled WGS sequence"/>
</dbReference>
<evidence type="ECO:0000313" key="3">
    <source>
        <dbReference type="Proteomes" id="UP001497525"/>
    </source>
</evidence>
<comment type="caution">
    <text evidence="2">The sequence shown here is derived from an EMBL/GenBank/DDBJ whole genome shotgun (WGS) entry which is preliminary data.</text>
</comment>